<organism evidence="3 4">
    <name type="scientific">Prauserella muralis</name>
    <dbReference type="NCBI Taxonomy" id="588067"/>
    <lineage>
        <taxon>Bacteria</taxon>
        <taxon>Bacillati</taxon>
        <taxon>Actinomycetota</taxon>
        <taxon>Actinomycetes</taxon>
        <taxon>Pseudonocardiales</taxon>
        <taxon>Pseudonocardiaceae</taxon>
        <taxon>Prauserella</taxon>
    </lineage>
</organism>
<gene>
    <name evidence="3" type="ORF">BAY60_32925</name>
</gene>
<evidence type="ECO:0008006" key="5">
    <source>
        <dbReference type="Google" id="ProtNLM"/>
    </source>
</evidence>
<dbReference type="PANTHER" id="PTHR37042:SF4">
    <property type="entry name" value="OUTER MEMBRANE PROTEIN RV1973"/>
    <property type="match status" value="1"/>
</dbReference>
<proteinExistence type="predicted"/>
<comment type="subcellular location">
    <subcellularLocation>
        <location evidence="1">Membrane</location>
    </subcellularLocation>
</comment>
<dbReference type="EMBL" id="MASW01000007">
    <property type="protein sequence ID" value="PXY19751.1"/>
    <property type="molecule type" value="Genomic_DNA"/>
</dbReference>
<dbReference type="RefSeq" id="WP_112285656.1">
    <property type="nucleotide sequence ID" value="NZ_MASW01000007.1"/>
</dbReference>
<dbReference type="GO" id="GO:0016020">
    <property type="term" value="C:membrane"/>
    <property type="evidence" value="ECO:0007669"/>
    <property type="project" value="UniProtKB-SubCell"/>
</dbReference>
<evidence type="ECO:0000313" key="4">
    <source>
        <dbReference type="Proteomes" id="UP000249915"/>
    </source>
</evidence>
<dbReference type="OrthoDB" id="5192320at2"/>
<protein>
    <recommendedName>
        <fullName evidence="5">Mce-associated membrane protein</fullName>
    </recommendedName>
</protein>
<name>A0A2V4AJE6_9PSEU</name>
<sequence length="161" mass="17015">MAVLAAVIVLAAGAAVWSGLQARQLRAAGDNVALADPVATREVTRQVTGALKSIFSYDYNNLARTERAAERVLAGEAVEQYGRSFAAAKAQARDGKLVRTTTVRSLGVRSLTAQRAHLLALLDQQTLHTAGNDRQESATAVLVVTAENTGGQWKITSLTSV</sequence>
<accession>A0A2V4AJE6</accession>
<keyword evidence="2" id="KW-0472">Membrane</keyword>
<dbReference type="Proteomes" id="UP000249915">
    <property type="component" value="Unassembled WGS sequence"/>
</dbReference>
<dbReference type="AlphaFoldDB" id="A0A2V4AJE6"/>
<comment type="caution">
    <text evidence="3">The sequence shown here is derived from an EMBL/GenBank/DDBJ whole genome shotgun (WGS) entry which is preliminary data.</text>
</comment>
<evidence type="ECO:0000256" key="2">
    <source>
        <dbReference type="ARBA" id="ARBA00023136"/>
    </source>
</evidence>
<evidence type="ECO:0000313" key="3">
    <source>
        <dbReference type="EMBL" id="PXY19751.1"/>
    </source>
</evidence>
<reference evidence="3 4" key="1">
    <citation type="submission" date="2016-07" db="EMBL/GenBank/DDBJ databases">
        <title>Draft genome sequence of Prauserella muralis DSM 45305, isolated from a mould-covered wall in an indoor environment.</title>
        <authorList>
            <person name="Ruckert C."/>
            <person name="Albersmeier A."/>
            <person name="Jiang C.-L."/>
            <person name="Jiang Y."/>
            <person name="Kalinowski J."/>
            <person name="Schneider O."/>
            <person name="Winkler A."/>
            <person name="Zotchev S.B."/>
        </authorList>
    </citation>
    <scope>NUCLEOTIDE SEQUENCE [LARGE SCALE GENOMIC DNA]</scope>
    <source>
        <strain evidence="3 4">DSM 45305</strain>
    </source>
</reference>
<keyword evidence="4" id="KW-1185">Reference proteome</keyword>
<dbReference type="PANTHER" id="PTHR37042">
    <property type="entry name" value="OUTER MEMBRANE PROTEIN RV1973"/>
    <property type="match status" value="1"/>
</dbReference>
<evidence type="ECO:0000256" key="1">
    <source>
        <dbReference type="ARBA" id="ARBA00004370"/>
    </source>
</evidence>